<dbReference type="InterPro" id="IPR022646">
    <property type="entry name" value="SecD/SecF_CS"/>
</dbReference>
<keyword evidence="2 9" id="KW-0813">Transport</keyword>
<feature type="transmembrane region" description="Helical" evidence="9">
    <location>
        <begin position="172"/>
        <end position="193"/>
    </location>
</feature>
<name>A0ABV6ZUJ5_9PROT</name>
<evidence type="ECO:0000256" key="7">
    <source>
        <dbReference type="ARBA" id="ARBA00023010"/>
    </source>
</evidence>
<keyword evidence="6 9" id="KW-1133">Transmembrane helix</keyword>
<dbReference type="PANTHER" id="PTHR30081:SF8">
    <property type="entry name" value="PROTEIN TRANSLOCASE SUBUNIT SECF"/>
    <property type="match status" value="1"/>
</dbReference>
<dbReference type="Gene3D" id="1.20.1640.10">
    <property type="entry name" value="Multidrug efflux transporter AcrB transmembrane domain"/>
    <property type="match status" value="1"/>
</dbReference>
<feature type="transmembrane region" description="Helical" evidence="9">
    <location>
        <begin position="251"/>
        <end position="269"/>
    </location>
</feature>
<feature type="transmembrane region" description="Helical" evidence="9">
    <location>
        <begin position="144"/>
        <end position="165"/>
    </location>
</feature>
<dbReference type="InterPro" id="IPR055344">
    <property type="entry name" value="SecD_SecF_C_bact"/>
</dbReference>
<evidence type="ECO:0000313" key="12">
    <source>
        <dbReference type="Proteomes" id="UP001595379"/>
    </source>
</evidence>
<feature type="transmembrane region" description="Helical" evidence="9">
    <location>
        <begin position="22"/>
        <end position="41"/>
    </location>
</feature>
<dbReference type="SUPFAM" id="SSF82866">
    <property type="entry name" value="Multidrug efflux transporter AcrB transmembrane domain"/>
    <property type="match status" value="1"/>
</dbReference>
<keyword evidence="8 9" id="KW-0472">Membrane</keyword>
<dbReference type="Pfam" id="PF07549">
    <property type="entry name" value="Sec_GG"/>
    <property type="match status" value="1"/>
</dbReference>
<evidence type="ECO:0000256" key="9">
    <source>
        <dbReference type="HAMAP-Rule" id="MF_01464"/>
    </source>
</evidence>
<dbReference type="RefSeq" id="WP_343163955.1">
    <property type="nucleotide sequence ID" value="NZ_JBHRSV010000001.1"/>
</dbReference>
<keyword evidence="5 9" id="KW-0653">Protein transport</keyword>
<evidence type="ECO:0000256" key="1">
    <source>
        <dbReference type="ARBA" id="ARBA00004651"/>
    </source>
</evidence>
<evidence type="ECO:0000256" key="5">
    <source>
        <dbReference type="ARBA" id="ARBA00022927"/>
    </source>
</evidence>
<comment type="caution">
    <text evidence="11">The sequence shown here is derived from an EMBL/GenBank/DDBJ whole genome shotgun (WGS) entry which is preliminary data.</text>
</comment>
<keyword evidence="12" id="KW-1185">Reference proteome</keyword>
<evidence type="ECO:0000256" key="2">
    <source>
        <dbReference type="ARBA" id="ARBA00022448"/>
    </source>
</evidence>
<evidence type="ECO:0000256" key="8">
    <source>
        <dbReference type="ARBA" id="ARBA00023136"/>
    </source>
</evidence>
<dbReference type="PANTHER" id="PTHR30081">
    <property type="entry name" value="PROTEIN-EXPORT MEMBRANE PROTEIN SEC"/>
    <property type="match status" value="1"/>
</dbReference>
<dbReference type="InterPro" id="IPR048634">
    <property type="entry name" value="SecD_SecF_C"/>
</dbReference>
<evidence type="ECO:0000259" key="10">
    <source>
        <dbReference type="Pfam" id="PF02355"/>
    </source>
</evidence>
<dbReference type="Proteomes" id="UP001595379">
    <property type="component" value="Unassembled WGS sequence"/>
</dbReference>
<dbReference type="InterPro" id="IPR022813">
    <property type="entry name" value="SecD/SecF_arch_bac"/>
</dbReference>
<gene>
    <name evidence="9 11" type="primary">secF</name>
    <name evidence="11" type="ORF">ACFOOR_03035</name>
</gene>
<comment type="subcellular location">
    <subcellularLocation>
        <location evidence="1 9">Cell membrane</location>
        <topology evidence="1 9">Multi-pass membrane protein</topology>
    </subcellularLocation>
</comment>
<feature type="transmembrane region" description="Helical" evidence="9">
    <location>
        <begin position="275"/>
        <end position="300"/>
    </location>
</feature>
<dbReference type="InterPro" id="IPR022645">
    <property type="entry name" value="SecD/SecF_bac"/>
</dbReference>
<comment type="subunit">
    <text evidence="9">Forms a complex with SecD. Part of the essential Sec protein translocation apparatus which comprises SecA, SecYEG and auxiliary proteins SecDF-YajC and YidC.</text>
</comment>
<dbReference type="EMBL" id="JBHRSV010000001">
    <property type="protein sequence ID" value="MFC2925074.1"/>
    <property type="molecule type" value="Genomic_DNA"/>
</dbReference>
<accession>A0ABV6ZUJ5</accession>
<dbReference type="HAMAP" id="MF_01464_B">
    <property type="entry name" value="SecF_B"/>
    <property type="match status" value="1"/>
</dbReference>
<reference evidence="12" key="1">
    <citation type="journal article" date="2019" name="Int. J. Syst. Evol. Microbiol.">
        <title>The Global Catalogue of Microorganisms (GCM) 10K type strain sequencing project: providing services to taxonomists for standard genome sequencing and annotation.</title>
        <authorList>
            <consortium name="The Broad Institute Genomics Platform"/>
            <consortium name="The Broad Institute Genome Sequencing Center for Infectious Disease"/>
            <person name="Wu L."/>
            <person name="Ma J."/>
        </authorList>
    </citation>
    <scope>NUCLEOTIDE SEQUENCE [LARGE SCALE GENOMIC DNA]</scope>
    <source>
        <strain evidence="12">KCTC 52487</strain>
    </source>
</reference>
<evidence type="ECO:0000256" key="4">
    <source>
        <dbReference type="ARBA" id="ARBA00022692"/>
    </source>
</evidence>
<dbReference type="Pfam" id="PF02355">
    <property type="entry name" value="SecD_SecF_C"/>
    <property type="match status" value="1"/>
</dbReference>
<comment type="function">
    <text evidence="9">Part of the Sec protein translocase complex. Interacts with the SecYEG preprotein conducting channel. SecDF uses the proton motive force (PMF) to complete protein translocation after the ATP-dependent function of SecA.</text>
</comment>
<evidence type="ECO:0000313" key="11">
    <source>
        <dbReference type="EMBL" id="MFC2925074.1"/>
    </source>
</evidence>
<comment type="similarity">
    <text evidence="9">Belongs to the SecD/SecF family. SecF subfamily.</text>
</comment>
<evidence type="ECO:0000256" key="3">
    <source>
        <dbReference type="ARBA" id="ARBA00022475"/>
    </source>
</evidence>
<dbReference type="InterPro" id="IPR005665">
    <property type="entry name" value="SecF_bac"/>
</dbReference>
<feature type="domain" description="Protein export membrane protein SecD/SecF C-terminal" evidence="10">
    <location>
        <begin position="121"/>
        <end position="301"/>
    </location>
</feature>
<feature type="transmembrane region" description="Helical" evidence="9">
    <location>
        <begin position="199"/>
        <end position="223"/>
    </location>
</feature>
<keyword evidence="7 9" id="KW-0811">Translocation</keyword>
<evidence type="ECO:0000256" key="6">
    <source>
        <dbReference type="ARBA" id="ARBA00022989"/>
    </source>
</evidence>
<organism evidence="11 12">
    <name type="scientific">Hyphobacterium vulgare</name>
    <dbReference type="NCBI Taxonomy" id="1736751"/>
    <lineage>
        <taxon>Bacteria</taxon>
        <taxon>Pseudomonadati</taxon>
        <taxon>Pseudomonadota</taxon>
        <taxon>Alphaproteobacteria</taxon>
        <taxon>Maricaulales</taxon>
        <taxon>Maricaulaceae</taxon>
        <taxon>Hyphobacterium</taxon>
    </lineage>
</organism>
<dbReference type="NCBIfam" id="TIGR00966">
    <property type="entry name" value="transloc_SecF"/>
    <property type="match status" value="1"/>
</dbReference>
<keyword evidence="4 9" id="KW-0812">Transmembrane</keyword>
<keyword evidence="3 9" id="KW-1003">Cell membrane</keyword>
<proteinExistence type="inferred from homology"/>
<dbReference type="PRINTS" id="PR01755">
    <property type="entry name" value="SECFTRNLCASE"/>
</dbReference>
<dbReference type="NCBIfam" id="TIGR00916">
    <property type="entry name" value="2A0604s01"/>
    <property type="match status" value="1"/>
</dbReference>
<protein>
    <recommendedName>
        <fullName evidence="9">Protein-export membrane protein SecF</fullName>
    </recommendedName>
</protein>
<sequence length="310" mass="33167">MAFGLVSLIPNDAGIPFIRGRLIAFAFSLLMIVGSLTAYAINGINFGIDFTGGIQMEIDTEGPADLAQIREIAGGLNLGAADVQGFGEADKVLIRLQALEGEGLDVEAAQQQARQTLQAALEEQLPGVTILAADVLGAKVSGELQIAGLTAVIVALALMLIYIWFRFEWQYSVGAVLALVHDVIITIGLFAVTQMEFNLSTVAAILTIVGYSMNDTVVVYDRIRENLRKFKKKEIGEVLNLSINDTLSRTILTSFTTLVALFALFAIGGPTLQGFSAAMIFGIVVGTYSSIFVAAPILMITKVNRETSED</sequence>